<keyword evidence="3" id="KW-0813">Transport</keyword>
<proteinExistence type="inferred from homology"/>
<comment type="similarity">
    <text evidence="2">Belongs to the ABC transporter superfamily.</text>
</comment>
<gene>
    <name evidence="12" type="ORF">GGE16_003528</name>
</gene>
<dbReference type="PANTHER" id="PTHR43790">
    <property type="entry name" value="CARBOHYDRATE TRANSPORT ATP-BINDING PROTEIN MG119-RELATED"/>
    <property type="match status" value="1"/>
</dbReference>
<dbReference type="FunFam" id="3.40.50.300:FF:000127">
    <property type="entry name" value="Ribose import ATP-binding protein RbsA"/>
    <property type="match status" value="1"/>
</dbReference>
<feature type="domain" description="ABC transporter" evidence="11">
    <location>
        <begin position="264"/>
        <end position="507"/>
    </location>
</feature>
<dbReference type="EMBL" id="JACIGO010000003">
    <property type="protein sequence ID" value="MBB4291469.1"/>
    <property type="molecule type" value="Genomic_DNA"/>
</dbReference>
<dbReference type="PROSITE" id="PS50893">
    <property type="entry name" value="ABC_TRANSPORTER_2"/>
    <property type="match status" value="2"/>
</dbReference>
<dbReference type="Gene3D" id="3.40.50.300">
    <property type="entry name" value="P-loop containing nucleotide triphosphate hydrolases"/>
    <property type="match status" value="2"/>
</dbReference>
<dbReference type="SMART" id="SM00382">
    <property type="entry name" value="AAA"/>
    <property type="match status" value="2"/>
</dbReference>
<dbReference type="AlphaFoldDB" id="A0AAE2MMB1"/>
<reference evidence="12 13" key="1">
    <citation type="submission" date="2020-08" db="EMBL/GenBank/DDBJ databases">
        <title>Genomic Encyclopedia of Type Strains, Phase IV (KMG-V): Genome sequencing to study the core and pangenomes of soil and plant-associated prokaryotes.</title>
        <authorList>
            <person name="Whitman W."/>
        </authorList>
    </citation>
    <scope>NUCLEOTIDE SEQUENCE [LARGE SCALE GENOMIC DNA]</scope>
    <source>
        <strain evidence="12 13">SEMIA 415</strain>
    </source>
</reference>
<evidence type="ECO:0000259" key="11">
    <source>
        <dbReference type="PROSITE" id="PS50893"/>
    </source>
</evidence>
<dbReference type="CDD" id="cd03215">
    <property type="entry name" value="ABC_Carb_Monos_II"/>
    <property type="match status" value="1"/>
</dbReference>
<dbReference type="CDD" id="cd03216">
    <property type="entry name" value="ABC_Carb_Monos_I"/>
    <property type="match status" value="1"/>
</dbReference>
<keyword evidence="8 12" id="KW-0067">ATP-binding</keyword>
<dbReference type="InterPro" id="IPR003593">
    <property type="entry name" value="AAA+_ATPase"/>
</dbReference>
<keyword evidence="7" id="KW-0547">Nucleotide-binding</keyword>
<keyword evidence="10" id="KW-0472">Membrane</keyword>
<evidence type="ECO:0000256" key="7">
    <source>
        <dbReference type="ARBA" id="ARBA00022741"/>
    </source>
</evidence>
<evidence type="ECO:0000313" key="13">
    <source>
        <dbReference type="Proteomes" id="UP000538507"/>
    </source>
</evidence>
<accession>A0AAE2MMB1</accession>
<evidence type="ECO:0000256" key="3">
    <source>
        <dbReference type="ARBA" id="ARBA00022448"/>
    </source>
</evidence>
<evidence type="ECO:0000256" key="5">
    <source>
        <dbReference type="ARBA" id="ARBA00022597"/>
    </source>
</evidence>
<dbReference type="RefSeq" id="WP_183608279.1">
    <property type="nucleotide sequence ID" value="NZ_JACHAZ010000001.1"/>
</dbReference>
<evidence type="ECO:0000256" key="10">
    <source>
        <dbReference type="ARBA" id="ARBA00023136"/>
    </source>
</evidence>
<comment type="subcellular location">
    <subcellularLocation>
        <location evidence="1">Cell membrane</location>
        <topology evidence="1">Peripheral membrane protein</topology>
    </subcellularLocation>
</comment>
<dbReference type="GO" id="GO:0005524">
    <property type="term" value="F:ATP binding"/>
    <property type="evidence" value="ECO:0007669"/>
    <property type="project" value="UniProtKB-KW"/>
</dbReference>
<name>A0AAE2MMB1_RHILE</name>
<keyword evidence="4" id="KW-1003">Cell membrane</keyword>
<evidence type="ECO:0000256" key="9">
    <source>
        <dbReference type="ARBA" id="ARBA00022967"/>
    </source>
</evidence>
<dbReference type="Pfam" id="PF00005">
    <property type="entry name" value="ABC_tran"/>
    <property type="match status" value="2"/>
</dbReference>
<keyword evidence="6" id="KW-0677">Repeat</keyword>
<evidence type="ECO:0000256" key="1">
    <source>
        <dbReference type="ARBA" id="ARBA00004202"/>
    </source>
</evidence>
<dbReference type="PROSITE" id="PS00211">
    <property type="entry name" value="ABC_TRANSPORTER_1"/>
    <property type="match status" value="1"/>
</dbReference>
<evidence type="ECO:0000256" key="6">
    <source>
        <dbReference type="ARBA" id="ARBA00022737"/>
    </source>
</evidence>
<dbReference type="InterPro" id="IPR017871">
    <property type="entry name" value="ABC_transporter-like_CS"/>
</dbReference>
<protein>
    <submittedName>
        <fullName evidence="12">Ribose transport system ATP-binding protein</fullName>
    </submittedName>
</protein>
<dbReference type="InterPro" id="IPR050107">
    <property type="entry name" value="ABC_carbohydrate_import_ATPase"/>
</dbReference>
<dbReference type="GO" id="GO:0016887">
    <property type="term" value="F:ATP hydrolysis activity"/>
    <property type="evidence" value="ECO:0007669"/>
    <property type="project" value="InterPro"/>
</dbReference>
<dbReference type="InterPro" id="IPR003439">
    <property type="entry name" value="ABC_transporter-like_ATP-bd"/>
</dbReference>
<keyword evidence="5" id="KW-0762">Sugar transport</keyword>
<keyword evidence="9" id="KW-1278">Translocase</keyword>
<evidence type="ECO:0000256" key="4">
    <source>
        <dbReference type="ARBA" id="ARBA00022475"/>
    </source>
</evidence>
<organism evidence="12 13">
    <name type="scientific">Rhizobium leguminosarum</name>
    <dbReference type="NCBI Taxonomy" id="384"/>
    <lineage>
        <taxon>Bacteria</taxon>
        <taxon>Pseudomonadati</taxon>
        <taxon>Pseudomonadota</taxon>
        <taxon>Alphaproteobacteria</taxon>
        <taxon>Hyphomicrobiales</taxon>
        <taxon>Rhizobiaceae</taxon>
        <taxon>Rhizobium/Agrobacterium group</taxon>
        <taxon>Rhizobium</taxon>
    </lineage>
</organism>
<dbReference type="InterPro" id="IPR027417">
    <property type="entry name" value="P-loop_NTPase"/>
</dbReference>
<dbReference type="PANTHER" id="PTHR43790:SF3">
    <property type="entry name" value="D-ALLOSE IMPORT ATP-BINDING PROTEIN ALSA-RELATED"/>
    <property type="match status" value="1"/>
</dbReference>
<sequence>MPSLNAPNASPPTPAVRLSGVSKSYGGIKALRDVSFEVRGGEIRALLGENGAGKSTVLKVLCGVVSPDEGSIEVGGSVAPRLTPSLARELGIAMIFQDGSLVPQMTVAQNIFLTREKRGPLGMIDDRIAEQEAATLFGQLGVAIDPSLPVSALSAGQRQLTEIVKAIAKNARVLILDEPSTALTDHEIEHLFTFLRRLKEEGVAIIYVSHRMSEIFRIADSATIMRDGQLVETAPIAGMSMEAMIEKIVGRKGRGLFDIPKQSGQLGEVLLDLRSVSTSKLTDVSLSARAGEVVGVAGLTASGRSALARALFGIEPIKTGSVVIGGKTFAKLYPDTAIENGLMLVPEDRLLQGVFPEHSIADNITLPSLPKLTKWSWLPREPVLRIAREQAANLRIKASDLSAPIRTLSGGNQQKAVLGKWLALAPRILVLDEPTAGIDIGSKSEIVALLRSLASAGRAVLVISSEIPELLAVSDRIVIMHEGRLVRSVDRENLNPQDQTDNAATLEFAERKLNNLIQEAAQAAEVLQ</sequence>
<dbReference type="GO" id="GO:0005886">
    <property type="term" value="C:plasma membrane"/>
    <property type="evidence" value="ECO:0007669"/>
    <property type="project" value="UniProtKB-SubCell"/>
</dbReference>
<evidence type="ECO:0000256" key="2">
    <source>
        <dbReference type="ARBA" id="ARBA00005417"/>
    </source>
</evidence>
<comment type="caution">
    <text evidence="12">The sequence shown here is derived from an EMBL/GenBank/DDBJ whole genome shotgun (WGS) entry which is preliminary data.</text>
</comment>
<dbReference type="SUPFAM" id="SSF52540">
    <property type="entry name" value="P-loop containing nucleoside triphosphate hydrolases"/>
    <property type="match status" value="2"/>
</dbReference>
<dbReference type="Proteomes" id="UP000538507">
    <property type="component" value="Unassembled WGS sequence"/>
</dbReference>
<feature type="domain" description="ABC transporter" evidence="11">
    <location>
        <begin position="16"/>
        <end position="252"/>
    </location>
</feature>
<evidence type="ECO:0000313" key="12">
    <source>
        <dbReference type="EMBL" id="MBB4291469.1"/>
    </source>
</evidence>
<evidence type="ECO:0000256" key="8">
    <source>
        <dbReference type="ARBA" id="ARBA00022840"/>
    </source>
</evidence>